<protein>
    <recommendedName>
        <fullName evidence="1">DUF3870 domain-containing protein</fullName>
    </recommendedName>
</protein>
<dbReference type="EMBL" id="JAFBFH010000008">
    <property type="protein sequence ID" value="MBM7714552.1"/>
    <property type="molecule type" value="Genomic_DNA"/>
</dbReference>
<dbReference type="Proteomes" id="UP000823485">
    <property type="component" value="Unassembled WGS sequence"/>
</dbReference>
<reference evidence="2 3" key="1">
    <citation type="submission" date="2021-01" db="EMBL/GenBank/DDBJ databases">
        <title>Genomic Encyclopedia of Type Strains, Phase IV (KMG-IV): sequencing the most valuable type-strain genomes for metagenomic binning, comparative biology and taxonomic classification.</title>
        <authorList>
            <person name="Goeker M."/>
        </authorList>
    </citation>
    <scope>NUCLEOTIDE SEQUENCE [LARGE SCALE GENOMIC DNA]</scope>
    <source>
        <strain evidence="2 3">DSM 105453</strain>
    </source>
</reference>
<keyword evidence="3" id="KW-1185">Reference proteome</keyword>
<evidence type="ECO:0000259" key="1">
    <source>
        <dbReference type="Pfam" id="PF12986"/>
    </source>
</evidence>
<dbReference type="RefSeq" id="WP_083717606.1">
    <property type="nucleotide sequence ID" value="NZ_JAFBFH010000008.1"/>
</dbReference>
<sequence length="105" mass="11818">MVTKKNHVLTAGFAQFPKGTPIYETQKVIGAILIIDKSTDMIVDASFTFILKMTNEFISSLVRGKCIKNGVEEIIQEVETKLLIPGQRAVIQSIITAYERYHDMK</sequence>
<dbReference type="Pfam" id="PF12986">
    <property type="entry name" value="DUF3870"/>
    <property type="match status" value="1"/>
</dbReference>
<evidence type="ECO:0000313" key="2">
    <source>
        <dbReference type="EMBL" id="MBM7714552.1"/>
    </source>
</evidence>
<gene>
    <name evidence="2" type="ORF">JOC94_001524</name>
</gene>
<comment type="caution">
    <text evidence="2">The sequence shown here is derived from an EMBL/GenBank/DDBJ whole genome shotgun (WGS) entry which is preliminary data.</text>
</comment>
<name>A0ABS2R4K4_9BACI</name>
<proteinExistence type="predicted"/>
<evidence type="ECO:0000313" key="3">
    <source>
        <dbReference type="Proteomes" id="UP000823485"/>
    </source>
</evidence>
<dbReference type="InterPro" id="IPR024617">
    <property type="entry name" value="DUF3870"/>
</dbReference>
<feature type="domain" description="DUF3870" evidence="1">
    <location>
        <begin position="11"/>
        <end position="101"/>
    </location>
</feature>
<organism evidence="2 3">
    <name type="scientific">Siminovitchia thermophila</name>
    <dbReference type="NCBI Taxonomy" id="1245522"/>
    <lineage>
        <taxon>Bacteria</taxon>
        <taxon>Bacillati</taxon>
        <taxon>Bacillota</taxon>
        <taxon>Bacilli</taxon>
        <taxon>Bacillales</taxon>
        <taxon>Bacillaceae</taxon>
        <taxon>Siminovitchia</taxon>
    </lineage>
</organism>
<accession>A0ABS2R4K4</accession>